<dbReference type="EMBL" id="SPVI01000316">
    <property type="protein sequence ID" value="TFW32368.1"/>
    <property type="molecule type" value="Genomic_DNA"/>
</dbReference>
<dbReference type="GO" id="GO:0004106">
    <property type="term" value="F:chorismate mutase activity"/>
    <property type="evidence" value="ECO:0007669"/>
    <property type="project" value="UniProtKB-EC"/>
</dbReference>
<dbReference type="Pfam" id="PF01817">
    <property type="entry name" value="CM_2"/>
    <property type="match status" value="1"/>
</dbReference>
<gene>
    <name evidence="3" type="ORF">E4T65_30360</name>
</gene>
<feature type="domain" description="Chorismate mutase" evidence="2">
    <location>
        <begin position="1"/>
        <end position="42"/>
    </location>
</feature>
<comment type="caution">
    <text evidence="3">The sequence shown here is derived from an EMBL/GenBank/DDBJ whole genome shotgun (WGS) entry which is preliminary data.</text>
</comment>
<dbReference type="RefSeq" id="WP_189654422.1">
    <property type="nucleotide sequence ID" value="NZ_SPVI01000316.1"/>
</dbReference>
<dbReference type="InterPro" id="IPR036263">
    <property type="entry name" value="Chorismate_II_sf"/>
</dbReference>
<dbReference type="GO" id="GO:0046417">
    <property type="term" value="P:chorismate metabolic process"/>
    <property type="evidence" value="ECO:0007669"/>
    <property type="project" value="InterPro"/>
</dbReference>
<name>A0A4Y9SZY8_PSEFL</name>
<organism evidence="3 4">
    <name type="scientific">Pseudomonas fluorescens</name>
    <dbReference type="NCBI Taxonomy" id="294"/>
    <lineage>
        <taxon>Bacteria</taxon>
        <taxon>Pseudomonadati</taxon>
        <taxon>Pseudomonadota</taxon>
        <taxon>Gammaproteobacteria</taxon>
        <taxon>Pseudomonadales</taxon>
        <taxon>Pseudomonadaceae</taxon>
        <taxon>Pseudomonas</taxon>
    </lineage>
</organism>
<dbReference type="InterPro" id="IPR036979">
    <property type="entry name" value="CM_dom_sf"/>
</dbReference>
<dbReference type="AlphaFoldDB" id="A0A4Y9SZY8"/>
<feature type="non-terminal residue" evidence="3">
    <location>
        <position position="42"/>
    </location>
</feature>
<evidence type="ECO:0000259" key="2">
    <source>
        <dbReference type="PROSITE" id="PS51168"/>
    </source>
</evidence>
<evidence type="ECO:0000313" key="4">
    <source>
        <dbReference type="Proteomes" id="UP000297322"/>
    </source>
</evidence>
<dbReference type="SUPFAM" id="SSF48600">
    <property type="entry name" value="Chorismate mutase II"/>
    <property type="match status" value="1"/>
</dbReference>
<evidence type="ECO:0000313" key="3">
    <source>
        <dbReference type="EMBL" id="TFW32368.1"/>
    </source>
</evidence>
<dbReference type="Proteomes" id="UP000297322">
    <property type="component" value="Unassembled WGS sequence"/>
</dbReference>
<sequence length="42" mass="4814">MSEQELKALRLRIDALDEKVLELISERARCAQEVARVKMASL</sequence>
<dbReference type="PROSITE" id="PS51168">
    <property type="entry name" value="CHORISMATE_MUT_2"/>
    <property type="match status" value="1"/>
</dbReference>
<dbReference type="Gene3D" id="1.20.59.10">
    <property type="entry name" value="Chorismate mutase"/>
    <property type="match status" value="1"/>
</dbReference>
<dbReference type="InterPro" id="IPR002701">
    <property type="entry name" value="CM_II_prokaryot"/>
</dbReference>
<protein>
    <recommendedName>
        <fullName evidence="1">chorismate mutase</fullName>
        <ecNumber evidence="1">5.4.99.5</ecNumber>
    </recommendedName>
</protein>
<reference evidence="3 4" key="1">
    <citation type="submission" date="2019-03" db="EMBL/GenBank/DDBJ databases">
        <title>Biocontrol and xenobiotic degradation properties of endophytic Pseudomonas fluorescens strain BRZ63.</title>
        <authorList>
            <person name="Chlebek D.A."/>
            <person name="Pinski A."/>
            <person name="Zur J.P."/>
            <person name="Michalska J."/>
            <person name="Hupert-Kocurek K.T."/>
        </authorList>
    </citation>
    <scope>NUCLEOTIDE SEQUENCE [LARGE SCALE GENOMIC DNA]</scope>
    <source>
        <strain evidence="3 4">BRZ63</strain>
    </source>
</reference>
<evidence type="ECO:0000256" key="1">
    <source>
        <dbReference type="ARBA" id="ARBA00012404"/>
    </source>
</evidence>
<dbReference type="EC" id="5.4.99.5" evidence="1"/>
<accession>A0A4Y9SZY8</accession>
<proteinExistence type="predicted"/>